<dbReference type="Gene3D" id="3.30.420.260">
    <property type="match status" value="1"/>
</dbReference>
<organism evidence="1 2">
    <name type="scientific">Gilvirhabdus luticola</name>
    <dbReference type="NCBI Taxonomy" id="3079858"/>
    <lineage>
        <taxon>Bacteria</taxon>
        <taxon>Pseudomonadati</taxon>
        <taxon>Bacteroidota</taxon>
        <taxon>Flavobacteriia</taxon>
        <taxon>Flavobacteriales</taxon>
        <taxon>Flavobacteriaceae</taxon>
        <taxon>Gilvirhabdus</taxon>
    </lineage>
</organism>
<name>A0ABU3U975_9FLAO</name>
<dbReference type="Gene3D" id="3.30.420.250">
    <property type="match status" value="1"/>
</dbReference>
<dbReference type="RefSeq" id="WP_316663050.1">
    <property type="nucleotide sequence ID" value="NZ_JAWHTF010000007.1"/>
</dbReference>
<sequence length="274" mass="31882">MVQTNNNLDILTKLRLSIQVSLNGLSFCVLEESSKTITHIKHFGFNKKLTPFELLDHVKDIFAKEEILKNSFNTVNVIYVNELSTLVPKPLFDEDSLADYLKFNSKILKSDFIAFDEIAANDSVNVYVPYVNINNFIYEKYGTFSYKHFSTILIDHILKIEKNSAKSKMYINISQVHFEIIVVQKGKLLFYNMFDFLTKEDFIYYTLFTIEQLKLNPETLEVLLLGDIDKEHALFKIAYKYIRFVDLGNSHHNNLSISEDLSQDHSNFVLLNSF</sequence>
<dbReference type="Pfam" id="PF12864">
    <property type="entry name" value="DUF3822"/>
    <property type="match status" value="1"/>
</dbReference>
<dbReference type="CDD" id="cd24013">
    <property type="entry name" value="ASKHA_ATPase_BT3980-like"/>
    <property type="match status" value="1"/>
</dbReference>
<keyword evidence="2" id="KW-1185">Reference proteome</keyword>
<protein>
    <submittedName>
        <fullName evidence="1">DUF3822 family protein</fullName>
    </submittedName>
</protein>
<evidence type="ECO:0000313" key="2">
    <source>
        <dbReference type="Proteomes" id="UP001268651"/>
    </source>
</evidence>
<accession>A0ABU3U975</accession>
<gene>
    <name evidence="1" type="ORF">RXV94_12335</name>
</gene>
<dbReference type="EMBL" id="JAWHTF010000007">
    <property type="protein sequence ID" value="MDU8886953.1"/>
    <property type="molecule type" value="Genomic_DNA"/>
</dbReference>
<dbReference type="InterPro" id="IPR024213">
    <property type="entry name" value="DUF3822"/>
</dbReference>
<comment type="caution">
    <text evidence="1">The sequence shown here is derived from an EMBL/GenBank/DDBJ whole genome shotgun (WGS) entry which is preliminary data.</text>
</comment>
<reference evidence="1 2" key="1">
    <citation type="submission" date="2023-10" db="EMBL/GenBank/DDBJ databases">
        <title>Marimonas sp. nov. isolated from tidal mud flat.</title>
        <authorList>
            <person name="Jaincy N.J."/>
            <person name="Srinivasan S."/>
            <person name="Lee S.-S."/>
        </authorList>
    </citation>
    <scope>NUCLEOTIDE SEQUENCE [LARGE SCALE GENOMIC DNA]</scope>
    <source>
        <strain evidence="1 2">MJ-SS3</strain>
    </source>
</reference>
<proteinExistence type="predicted"/>
<dbReference type="Proteomes" id="UP001268651">
    <property type="component" value="Unassembled WGS sequence"/>
</dbReference>
<evidence type="ECO:0000313" key="1">
    <source>
        <dbReference type="EMBL" id="MDU8886953.1"/>
    </source>
</evidence>